<keyword evidence="4" id="KW-0472">Membrane</keyword>
<dbReference type="PANTHER" id="PTHR19353">
    <property type="entry name" value="FATTY ACID DESATURASE 2"/>
    <property type="match status" value="1"/>
</dbReference>
<dbReference type="InterPro" id="IPR005804">
    <property type="entry name" value="FA_desaturase_dom"/>
</dbReference>
<dbReference type="PROSITE" id="PS00191">
    <property type="entry name" value="CYTOCHROME_B5_1"/>
    <property type="match status" value="1"/>
</dbReference>
<evidence type="ECO:0000313" key="7">
    <source>
        <dbReference type="EMBL" id="QHU15275.1"/>
    </source>
</evidence>
<dbReference type="Gene3D" id="3.10.120.10">
    <property type="entry name" value="Cytochrome b5-like heme/steroid binding domain"/>
    <property type="match status" value="1"/>
</dbReference>
<keyword evidence="4" id="KW-0812">Transmembrane</keyword>
<dbReference type="PANTHER" id="PTHR19353:SF15">
    <property type="entry name" value="CYTOCHROME B5 HEME-BINDING DOMAIN-CONTAINING PROTEIN"/>
    <property type="match status" value="1"/>
</dbReference>
<dbReference type="InterPro" id="IPR012171">
    <property type="entry name" value="Fatty_acid_desaturase"/>
</dbReference>
<dbReference type="GO" id="GO:0020037">
    <property type="term" value="F:heme binding"/>
    <property type="evidence" value="ECO:0007669"/>
    <property type="project" value="InterPro"/>
</dbReference>
<keyword evidence="4" id="KW-1133">Transmembrane helix</keyword>
<keyword evidence="2" id="KW-0479">Metal-binding</keyword>
<dbReference type="Pfam" id="PF00487">
    <property type="entry name" value="FA_desaturase"/>
    <property type="match status" value="1"/>
</dbReference>
<feature type="domain" description="Cytochrome b5 heme-binding" evidence="5">
    <location>
        <begin position="8"/>
        <end position="54"/>
    </location>
</feature>
<feature type="transmembrane region" description="Helical" evidence="4">
    <location>
        <begin position="120"/>
        <end position="153"/>
    </location>
</feature>
<evidence type="ECO:0000256" key="3">
    <source>
        <dbReference type="ARBA" id="ARBA00023004"/>
    </source>
</evidence>
<protein>
    <recommendedName>
        <fullName evidence="8">Cytochrome b5 heme-binding domain-containing protein</fullName>
    </recommendedName>
</protein>
<evidence type="ECO:0008006" key="8">
    <source>
        <dbReference type="Google" id="ProtNLM"/>
    </source>
</evidence>
<evidence type="ECO:0000259" key="5">
    <source>
        <dbReference type="Pfam" id="PF00173"/>
    </source>
</evidence>
<evidence type="ECO:0000256" key="2">
    <source>
        <dbReference type="ARBA" id="ARBA00022723"/>
    </source>
</evidence>
<proteinExistence type="predicted"/>
<evidence type="ECO:0000256" key="4">
    <source>
        <dbReference type="SAM" id="Phobius"/>
    </source>
</evidence>
<dbReference type="EMBL" id="MN740854">
    <property type="protein sequence ID" value="QHU15275.1"/>
    <property type="molecule type" value="Genomic_DNA"/>
</dbReference>
<dbReference type="GO" id="GO:0046872">
    <property type="term" value="F:metal ion binding"/>
    <property type="evidence" value="ECO:0007669"/>
    <property type="project" value="UniProtKB-KW"/>
</dbReference>
<feature type="transmembrane region" description="Helical" evidence="4">
    <location>
        <begin position="303"/>
        <end position="321"/>
    </location>
</feature>
<keyword evidence="3" id="KW-0408">Iron</keyword>
<keyword evidence="1" id="KW-0349">Heme</keyword>
<dbReference type="InterPro" id="IPR018506">
    <property type="entry name" value="Cyt_B5_heme-BS"/>
</dbReference>
<sequence length="435" mass="49252">MASSRLDPEGLWCIHGKRYDLRKNNFLEKHPGGREHLERCRGRDVTEMFESYHAIVGTPGKAMMDPMLAERQDSVPTSLFAWDKPALYDDVKQRARQYFRSKAPGVVRGDEHKMPRAAALLNAFFITSFFGAACGWYVGSCGAGAVAAMLYWLGPSGLMHSGSHSAISRNNTVNYAATLLGSFHTAPLHWYVQHVIGHHSHTNMHGYDPDLEHFRHNTPGYRLHQRQPQSPRHIHWRAGMALQSVATTVGPALLNQVRYLWSSTFECMPVLNHNGVPWHVLNRVLVVMLTVLYPFMAFDLYTAAALIIVPYGVHGFMFYLFSQVSHLQARLFYTSKRDCWATHQALSSCDYRVDSRLWNVLSLGLNTQIVHHLLPTVDPWHYPALSRIIHKTLKEHGVVPLVFETYAQAARGHVEYVSSLNNGDATIPGFCCHRK</sequence>
<dbReference type="InterPro" id="IPR036400">
    <property type="entry name" value="Cyt_B5-like_heme/steroid_sf"/>
</dbReference>
<evidence type="ECO:0000256" key="1">
    <source>
        <dbReference type="ARBA" id="ARBA00022617"/>
    </source>
</evidence>
<feature type="domain" description="Fatty acid desaturase" evidence="6">
    <location>
        <begin position="145"/>
        <end position="398"/>
    </location>
</feature>
<dbReference type="InterPro" id="IPR001199">
    <property type="entry name" value="Cyt_B5-like_heme/steroid-bd"/>
</dbReference>
<dbReference type="GO" id="GO:0016020">
    <property type="term" value="C:membrane"/>
    <property type="evidence" value="ECO:0007669"/>
    <property type="project" value="TreeGrafter"/>
</dbReference>
<evidence type="ECO:0000259" key="6">
    <source>
        <dbReference type="Pfam" id="PF00487"/>
    </source>
</evidence>
<organism evidence="7">
    <name type="scientific">viral metagenome</name>
    <dbReference type="NCBI Taxonomy" id="1070528"/>
    <lineage>
        <taxon>unclassified sequences</taxon>
        <taxon>metagenomes</taxon>
        <taxon>organismal metagenomes</taxon>
    </lineage>
</organism>
<dbReference type="GO" id="GO:0016717">
    <property type="term" value="F:oxidoreductase activity, acting on paired donors, with oxidation of a pair of donors resulting in the reduction of molecular oxygen to two molecules of water"/>
    <property type="evidence" value="ECO:0007669"/>
    <property type="project" value="TreeGrafter"/>
</dbReference>
<dbReference type="SUPFAM" id="SSF55856">
    <property type="entry name" value="Cytochrome b5-like heme/steroid binding domain"/>
    <property type="match status" value="1"/>
</dbReference>
<dbReference type="GO" id="GO:0006629">
    <property type="term" value="P:lipid metabolic process"/>
    <property type="evidence" value="ECO:0007669"/>
    <property type="project" value="InterPro"/>
</dbReference>
<dbReference type="Pfam" id="PF00173">
    <property type="entry name" value="Cyt-b5"/>
    <property type="match status" value="1"/>
</dbReference>
<accession>A0A6C0KB85</accession>
<name>A0A6C0KB85_9ZZZZ</name>
<reference evidence="7" key="1">
    <citation type="journal article" date="2020" name="Nature">
        <title>Giant virus diversity and host interactions through global metagenomics.</title>
        <authorList>
            <person name="Schulz F."/>
            <person name="Roux S."/>
            <person name="Paez-Espino D."/>
            <person name="Jungbluth S."/>
            <person name="Walsh D.A."/>
            <person name="Denef V.J."/>
            <person name="McMahon K.D."/>
            <person name="Konstantinidis K.T."/>
            <person name="Eloe-Fadrosh E.A."/>
            <person name="Kyrpides N.C."/>
            <person name="Woyke T."/>
        </authorList>
    </citation>
    <scope>NUCLEOTIDE SEQUENCE</scope>
    <source>
        <strain evidence="7">GVMAG-S-1103017-68</strain>
    </source>
</reference>
<dbReference type="AlphaFoldDB" id="A0A6C0KB85"/>